<proteinExistence type="predicted"/>
<reference evidence="2" key="1">
    <citation type="submission" date="2020-11" db="EMBL/GenBank/DDBJ databases">
        <authorList>
            <consortium name="DOE Joint Genome Institute"/>
            <person name="Ahrendt S."/>
            <person name="Riley R."/>
            <person name="Andreopoulos W."/>
            <person name="LaButti K."/>
            <person name="Pangilinan J."/>
            <person name="Ruiz-duenas F.J."/>
            <person name="Barrasa J.M."/>
            <person name="Sanchez-Garcia M."/>
            <person name="Camarero S."/>
            <person name="Miyauchi S."/>
            <person name="Serrano A."/>
            <person name="Linde D."/>
            <person name="Babiker R."/>
            <person name="Drula E."/>
            <person name="Ayuso-Fernandez I."/>
            <person name="Pacheco R."/>
            <person name="Padilla G."/>
            <person name="Ferreira P."/>
            <person name="Barriuso J."/>
            <person name="Kellner H."/>
            <person name="Castanera R."/>
            <person name="Alfaro M."/>
            <person name="Ramirez L."/>
            <person name="Pisabarro A.G."/>
            <person name="Kuo A."/>
            <person name="Tritt A."/>
            <person name="Lipzen A."/>
            <person name="He G."/>
            <person name="Yan M."/>
            <person name="Ng V."/>
            <person name="Cullen D."/>
            <person name="Martin F."/>
            <person name="Rosso M.-N."/>
            <person name="Henrissat B."/>
            <person name="Hibbett D."/>
            <person name="Martinez A.T."/>
            <person name="Grigoriev I.V."/>
        </authorList>
    </citation>
    <scope>NUCLEOTIDE SEQUENCE</scope>
    <source>
        <strain evidence="2">AH 44721</strain>
    </source>
</reference>
<gene>
    <name evidence="2" type="ORF">CPB84DRAFT_1683298</name>
</gene>
<evidence type="ECO:0000313" key="2">
    <source>
        <dbReference type="EMBL" id="KAF8891483.1"/>
    </source>
</evidence>
<name>A0A9P5NJ49_GYMJU</name>
<evidence type="ECO:0000313" key="3">
    <source>
        <dbReference type="Proteomes" id="UP000724874"/>
    </source>
</evidence>
<evidence type="ECO:0000256" key="1">
    <source>
        <dbReference type="SAM" id="MobiDB-lite"/>
    </source>
</evidence>
<dbReference type="AlphaFoldDB" id="A0A9P5NJ49"/>
<dbReference type="Proteomes" id="UP000724874">
    <property type="component" value="Unassembled WGS sequence"/>
</dbReference>
<feature type="region of interest" description="Disordered" evidence="1">
    <location>
        <begin position="453"/>
        <end position="563"/>
    </location>
</feature>
<sequence>MQFDLPAEIWTQIFDLAADEDILFQPGIPTGMAESAWAKDRIINDWRLRSPQEAMNMLQRRSYATKKAIILTCRRWRELGSEFLFRCLYFSDPAKLLSLCSILDSSAASTSTVTASYGWWTRRIHVSELHPSPTRNVTMEDLENALASIVRHCPNVEIVIVEKPMGPAFGPVADALATYAFRKLHTVQFNLPGDLLSKVIWALDALPLITSACIVIDSPVQDEQECAHLGSATDMRLELPFLQQLSLKGHVGEFVEQAAGWDLPSLRSLSLDGRNNFHDPPDIVEFLKQHGLPLLLLDIDYVPPLDVATILELCPNLLTFSFNADWRLPLQGEAASKLTKHPHQNIATIGLYGLSTAFGVGAFAATGTGSGLGSAHTLLARVSQRSNEWNVAALTRDNFPKLRRVRALSRPMLRDLNRFDGPSRENGGYDRWNKWWNQFADSGIRMEDCTGQFLGTLPQDDEDESSEEEDDDEDSEDEYEDSDDGGEDDEDGGGDGGDDFEDEDSDEADGEGSRGPPLPEGNGRTMELTRLLQEVRAMNESRDEELIARVRIPGPPSPSQDAP</sequence>
<feature type="compositionally biased region" description="Pro residues" evidence="1">
    <location>
        <begin position="553"/>
        <end position="563"/>
    </location>
</feature>
<comment type="caution">
    <text evidence="2">The sequence shown here is derived from an EMBL/GenBank/DDBJ whole genome shotgun (WGS) entry which is preliminary data.</text>
</comment>
<accession>A0A9P5NJ49</accession>
<dbReference type="OrthoDB" id="5345779at2759"/>
<protein>
    <submittedName>
        <fullName evidence="2">Uncharacterized protein</fullName>
    </submittedName>
</protein>
<keyword evidence="3" id="KW-1185">Reference proteome</keyword>
<feature type="compositionally biased region" description="Acidic residues" evidence="1">
    <location>
        <begin position="459"/>
        <end position="510"/>
    </location>
</feature>
<dbReference type="EMBL" id="JADNYJ010000072">
    <property type="protein sequence ID" value="KAF8891483.1"/>
    <property type="molecule type" value="Genomic_DNA"/>
</dbReference>
<organism evidence="2 3">
    <name type="scientific">Gymnopilus junonius</name>
    <name type="common">Spectacular rustgill mushroom</name>
    <name type="synonym">Gymnopilus spectabilis subsp. junonius</name>
    <dbReference type="NCBI Taxonomy" id="109634"/>
    <lineage>
        <taxon>Eukaryota</taxon>
        <taxon>Fungi</taxon>
        <taxon>Dikarya</taxon>
        <taxon>Basidiomycota</taxon>
        <taxon>Agaricomycotina</taxon>
        <taxon>Agaricomycetes</taxon>
        <taxon>Agaricomycetidae</taxon>
        <taxon>Agaricales</taxon>
        <taxon>Agaricineae</taxon>
        <taxon>Hymenogastraceae</taxon>
        <taxon>Gymnopilus</taxon>
    </lineage>
</organism>
<feature type="compositionally biased region" description="Basic and acidic residues" evidence="1">
    <location>
        <begin position="537"/>
        <end position="548"/>
    </location>
</feature>